<protein>
    <recommendedName>
        <fullName evidence="4">EF-hand domain-containing protein</fullName>
    </recommendedName>
</protein>
<keyword evidence="6" id="KW-1185">Reference proteome</keyword>
<dbReference type="CDD" id="cd00051">
    <property type="entry name" value="EFh"/>
    <property type="match status" value="1"/>
</dbReference>
<reference evidence="5" key="1">
    <citation type="submission" date="2017-07" db="EMBL/GenBank/DDBJ databases">
        <title>Taro Niue Genome Assembly and Annotation.</title>
        <authorList>
            <person name="Atibalentja N."/>
            <person name="Keating K."/>
            <person name="Fields C.J."/>
        </authorList>
    </citation>
    <scope>NUCLEOTIDE SEQUENCE</scope>
    <source>
        <strain evidence="5">Niue_2</strain>
        <tissue evidence="5">Leaf</tissue>
    </source>
</reference>
<dbReference type="FunFam" id="1.10.238.10:FF:000003">
    <property type="entry name" value="Calmodulin A"/>
    <property type="match status" value="1"/>
</dbReference>
<accession>A0A843WM99</accession>
<dbReference type="PROSITE" id="PS50222">
    <property type="entry name" value="EF_HAND_2"/>
    <property type="match status" value="2"/>
</dbReference>
<gene>
    <name evidence="5" type="ORF">Taro_044571</name>
</gene>
<evidence type="ECO:0000256" key="1">
    <source>
        <dbReference type="ARBA" id="ARBA00022723"/>
    </source>
</evidence>
<dbReference type="InterPro" id="IPR018247">
    <property type="entry name" value="EF_Hand_1_Ca_BS"/>
</dbReference>
<dbReference type="Proteomes" id="UP000652761">
    <property type="component" value="Unassembled WGS sequence"/>
</dbReference>
<dbReference type="InterPro" id="IPR011992">
    <property type="entry name" value="EF-hand-dom_pair"/>
</dbReference>
<dbReference type="AlphaFoldDB" id="A0A843WM99"/>
<dbReference type="InterPro" id="IPR002048">
    <property type="entry name" value="EF_hand_dom"/>
</dbReference>
<evidence type="ECO:0000313" key="6">
    <source>
        <dbReference type="Proteomes" id="UP000652761"/>
    </source>
</evidence>
<name>A0A843WM99_COLES</name>
<feature type="domain" description="EF-hand" evidence="4">
    <location>
        <begin position="129"/>
        <end position="164"/>
    </location>
</feature>
<dbReference type="OrthoDB" id="26525at2759"/>
<dbReference type="Gene3D" id="1.10.238.10">
    <property type="entry name" value="EF-hand"/>
    <property type="match status" value="1"/>
</dbReference>
<keyword evidence="2" id="KW-0677">Repeat</keyword>
<dbReference type="PROSITE" id="PS00018">
    <property type="entry name" value="EF_HAND_1"/>
    <property type="match status" value="2"/>
</dbReference>
<dbReference type="SMART" id="SM00054">
    <property type="entry name" value="EFh"/>
    <property type="match status" value="2"/>
</dbReference>
<comment type="caution">
    <text evidence="5">The sequence shown here is derived from an EMBL/GenBank/DDBJ whole genome shotgun (WGS) entry which is preliminary data.</text>
</comment>
<dbReference type="InterPro" id="IPR039647">
    <property type="entry name" value="EF_hand_pair_protein_CML-like"/>
</dbReference>
<organism evidence="5 6">
    <name type="scientific">Colocasia esculenta</name>
    <name type="common">Wild taro</name>
    <name type="synonym">Arum esculentum</name>
    <dbReference type="NCBI Taxonomy" id="4460"/>
    <lineage>
        <taxon>Eukaryota</taxon>
        <taxon>Viridiplantae</taxon>
        <taxon>Streptophyta</taxon>
        <taxon>Embryophyta</taxon>
        <taxon>Tracheophyta</taxon>
        <taxon>Spermatophyta</taxon>
        <taxon>Magnoliopsida</taxon>
        <taxon>Liliopsida</taxon>
        <taxon>Araceae</taxon>
        <taxon>Aroideae</taxon>
        <taxon>Colocasieae</taxon>
        <taxon>Colocasia</taxon>
    </lineage>
</organism>
<keyword evidence="1" id="KW-0479">Metal-binding</keyword>
<proteinExistence type="predicted"/>
<dbReference type="Pfam" id="PF13499">
    <property type="entry name" value="EF-hand_7"/>
    <property type="match status" value="1"/>
</dbReference>
<dbReference type="EMBL" id="NMUH01005054">
    <property type="protein sequence ID" value="MQM11662.1"/>
    <property type="molecule type" value="Genomic_DNA"/>
</dbReference>
<evidence type="ECO:0000313" key="5">
    <source>
        <dbReference type="EMBL" id="MQM11662.1"/>
    </source>
</evidence>
<keyword evidence="3" id="KW-0106">Calcium</keyword>
<sequence>MEFVPLDALFMSYLLVALLGLLLDYPVLVAWAQGVQKLNTRCLSFLVSRSRLFAVEALRSWPEDLEYSGAIKEISSLNRNEEDHRLSARDLEIVMERMSSLRSCDDRWRTKDAMVSVNELSSIFDEQEPSLEEVMEAFCMFDRNGDGFISAEELHRVLSSLGFSEWPTLDVCGQMISAYDENRDGRIDAHEFVKLMERCFC</sequence>
<evidence type="ECO:0000256" key="2">
    <source>
        <dbReference type="ARBA" id="ARBA00022737"/>
    </source>
</evidence>
<dbReference type="PANTHER" id="PTHR10891">
    <property type="entry name" value="EF-HAND CALCIUM-BINDING DOMAIN CONTAINING PROTEIN"/>
    <property type="match status" value="1"/>
</dbReference>
<evidence type="ECO:0000259" key="4">
    <source>
        <dbReference type="PROSITE" id="PS50222"/>
    </source>
</evidence>
<feature type="domain" description="EF-hand" evidence="4">
    <location>
        <begin position="167"/>
        <end position="201"/>
    </location>
</feature>
<evidence type="ECO:0000256" key="3">
    <source>
        <dbReference type="ARBA" id="ARBA00022837"/>
    </source>
</evidence>
<dbReference type="GO" id="GO:0005509">
    <property type="term" value="F:calcium ion binding"/>
    <property type="evidence" value="ECO:0007669"/>
    <property type="project" value="InterPro"/>
</dbReference>
<dbReference type="SUPFAM" id="SSF47473">
    <property type="entry name" value="EF-hand"/>
    <property type="match status" value="1"/>
</dbReference>